<name>A0A7R9LHL3_9ACAR</name>
<evidence type="ECO:0000256" key="1">
    <source>
        <dbReference type="SAM" id="Phobius"/>
    </source>
</evidence>
<dbReference type="EMBL" id="CAJPVJ010000915">
    <property type="protein sequence ID" value="CAG2163695.1"/>
    <property type="molecule type" value="Genomic_DNA"/>
</dbReference>
<dbReference type="AlphaFoldDB" id="A0A7R9LHL3"/>
<keyword evidence="1" id="KW-1133">Transmembrane helix</keyword>
<organism evidence="2">
    <name type="scientific">Oppiella nova</name>
    <dbReference type="NCBI Taxonomy" id="334625"/>
    <lineage>
        <taxon>Eukaryota</taxon>
        <taxon>Metazoa</taxon>
        <taxon>Ecdysozoa</taxon>
        <taxon>Arthropoda</taxon>
        <taxon>Chelicerata</taxon>
        <taxon>Arachnida</taxon>
        <taxon>Acari</taxon>
        <taxon>Acariformes</taxon>
        <taxon>Sarcoptiformes</taxon>
        <taxon>Oribatida</taxon>
        <taxon>Brachypylina</taxon>
        <taxon>Oppioidea</taxon>
        <taxon>Oppiidae</taxon>
        <taxon>Oppiella</taxon>
    </lineage>
</organism>
<dbReference type="Proteomes" id="UP000728032">
    <property type="component" value="Unassembled WGS sequence"/>
</dbReference>
<accession>A0A7R9LHL3</accession>
<gene>
    <name evidence="2" type="ORF">ONB1V03_LOCUS3261</name>
</gene>
<evidence type="ECO:0000313" key="2">
    <source>
        <dbReference type="EMBL" id="CAD7641782.1"/>
    </source>
</evidence>
<evidence type="ECO:0000313" key="3">
    <source>
        <dbReference type="Proteomes" id="UP000728032"/>
    </source>
</evidence>
<feature type="transmembrane region" description="Helical" evidence="1">
    <location>
        <begin position="23"/>
        <end position="42"/>
    </location>
</feature>
<sequence length="120" mass="13871">MILFTFGSKVLSLLSSTSKKSSISTPLVIALVFVLMALKGYAIRYYSTSDNDIATDILNDYTDNFVRNYNYYNNNPKPYRPHGIGIAMKPAIEIFKEMFEKRDVLRSQTRRLLFQCFMSM</sequence>
<protein>
    <submittedName>
        <fullName evidence="2">Uncharacterized protein</fullName>
    </submittedName>
</protein>
<proteinExistence type="predicted"/>
<dbReference type="EMBL" id="OC915740">
    <property type="protein sequence ID" value="CAD7641782.1"/>
    <property type="molecule type" value="Genomic_DNA"/>
</dbReference>
<reference evidence="2" key="1">
    <citation type="submission" date="2020-11" db="EMBL/GenBank/DDBJ databases">
        <authorList>
            <person name="Tran Van P."/>
        </authorList>
    </citation>
    <scope>NUCLEOTIDE SEQUENCE</scope>
</reference>
<keyword evidence="1" id="KW-0472">Membrane</keyword>
<keyword evidence="1" id="KW-0812">Transmembrane</keyword>
<keyword evidence="3" id="KW-1185">Reference proteome</keyword>